<dbReference type="EMBL" id="JBHUKU010000014">
    <property type="protein sequence ID" value="MFD2461832.1"/>
    <property type="molecule type" value="Genomic_DNA"/>
</dbReference>
<evidence type="ECO:0000313" key="2">
    <source>
        <dbReference type="Proteomes" id="UP001597419"/>
    </source>
</evidence>
<dbReference type="Proteomes" id="UP001597419">
    <property type="component" value="Unassembled WGS sequence"/>
</dbReference>
<name>A0ABW5GLS9_9PSEU</name>
<sequence>MKERVLRRQCRRLLRELDIQAPLDVRALCDRLARHRGRPIKLVDYPLPVPGEFGVWFASDTTDYVLYQRETTKTHQDHIILHEVGHIIAGHSSDETDDALLQRLYPDIAPDVVRRALLRRTHYDADQEREAETVATIILEWASVINYVAPQVPGGRALQTALNGRRGWL</sequence>
<accession>A0ABW5GLS9</accession>
<reference evidence="2" key="1">
    <citation type="journal article" date="2019" name="Int. J. Syst. Evol. Microbiol.">
        <title>The Global Catalogue of Microorganisms (GCM) 10K type strain sequencing project: providing services to taxonomists for standard genome sequencing and annotation.</title>
        <authorList>
            <consortium name="The Broad Institute Genomics Platform"/>
            <consortium name="The Broad Institute Genome Sequencing Center for Infectious Disease"/>
            <person name="Wu L."/>
            <person name="Ma J."/>
        </authorList>
    </citation>
    <scope>NUCLEOTIDE SEQUENCE [LARGE SCALE GENOMIC DNA]</scope>
    <source>
        <strain evidence="2">CGMCC 4.7643</strain>
    </source>
</reference>
<comment type="caution">
    <text evidence="1">The sequence shown here is derived from an EMBL/GenBank/DDBJ whole genome shotgun (WGS) entry which is preliminary data.</text>
</comment>
<evidence type="ECO:0008006" key="3">
    <source>
        <dbReference type="Google" id="ProtNLM"/>
    </source>
</evidence>
<evidence type="ECO:0000313" key="1">
    <source>
        <dbReference type="EMBL" id="MFD2461832.1"/>
    </source>
</evidence>
<dbReference type="RefSeq" id="WP_345390786.1">
    <property type="nucleotide sequence ID" value="NZ_BAABHG010000004.1"/>
</dbReference>
<protein>
    <recommendedName>
        <fullName evidence="3">IrrE N-terminal-like domain-containing protein</fullName>
    </recommendedName>
</protein>
<keyword evidence="2" id="KW-1185">Reference proteome</keyword>
<organism evidence="1 2">
    <name type="scientific">Amycolatopsis samaneae</name>
    <dbReference type="NCBI Taxonomy" id="664691"/>
    <lineage>
        <taxon>Bacteria</taxon>
        <taxon>Bacillati</taxon>
        <taxon>Actinomycetota</taxon>
        <taxon>Actinomycetes</taxon>
        <taxon>Pseudonocardiales</taxon>
        <taxon>Pseudonocardiaceae</taxon>
        <taxon>Amycolatopsis</taxon>
    </lineage>
</organism>
<gene>
    <name evidence="1" type="ORF">ACFSYJ_24710</name>
</gene>
<proteinExistence type="predicted"/>